<dbReference type="Proteomes" id="UP000289437">
    <property type="component" value="Unassembled WGS sequence"/>
</dbReference>
<keyword evidence="2" id="KW-0732">Signal</keyword>
<dbReference type="OrthoDB" id="115149at2"/>
<feature type="signal peptide" evidence="2">
    <location>
        <begin position="1"/>
        <end position="21"/>
    </location>
</feature>
<sequence>MMTIRAMVPLGLLLSVPFAMAQVNAGPQSGAQMPPDYRGPEIHIPGIYVTPVAGAPFTAKVDIVSTQVLPDGTSVTRTTINHIARDSSGRIYNERRRLVPASFKGDPPLVSGHIYDPATRLSIFTAPMTRLARETYLPPPRSPSANPNRPKPTPDLPDQDLGTQEVSGVPMKGIRKSRSLSATMSGTGKEVVISDEYWYSPELGDQA</sequence>
<evidence type="ECO:0000313" key="3">
    <source>
        <dbReference type="EMBL" id="RXH55074.1"/>
    </source>
</evidence>
<name>A0A4V1L5A4_9BACT</name>
<organism evidence="3 4">
    <name type="scientific">Granulicella sibirica</name>
    <dbReference type="NCBI Taxonomy" id="2479048"/>
    <lineage>
        <taxon>Bacteria</taxon>
        <taxon>Pseudomonadati</taxon>
        <taxon>Acidobacteriota</taxon>
        <taxon>Terriglobia</taxon>
        <taxon>Terriglobales</taxon>
        <taxon>Acidobacteriaceae</taxon>
        <taxon>Granulicella</taxon>
    </lineage>
</organism>
<dbReference type="AlphaFoldDB" id="A0A4V1L5A4"/>
<feature type="chain" id="PRO_5020999926" evidence="2">
    <location>
        <begin position="22"/>
        <end position="207"/>
    </location>
</feature>
<evidence type="ECO:0000313" key="4">
    <source>
        <dbReference type="Proteomes" id="UP000289437"/>
    </source>
</evidence>
<reference evidence="4" key="2">
    <citation type="submission" date="2019-02" db="EMBL/GenBank/DDBJ databases">
        <title>Granulicella sibirica sp. nov., a psychrotolerant acidobacterium isolated from an organic soil layer in forested tundra, West Siberia.</title>
        <authorList>
            <person name="Oshkin I.Y."/>
            <person name="Kulichevskaya I.S."/>
            <person name="Rijpstra W.I.C."/>
            <person name="Sinninghe Damste J.S."/>
            <person name="Rakitin A.L."/>
            <person name="Ravin N.V."/>
            <person name="Dedysh S.N."/>
        </authorList>
    </citation>
    <scope>NUCLEOTIDE SEQUENCE [LARGE SCALE GENOMIC DNA]</scope>
    <source>
        <strain evidence="4">AF10</strain>
    </source>
</reference>
<evidence type="ECO:0000256" key="2">
    <source>
        <dbReference type="SAM" id="SignalP"/>
    </source>
</evidence>
<comment type="caution">
    <text evidence="3">The sequence shown here is derived from an EMBL/GenBank/DDBJ whole genome shotgun (WGS) entry which is preliminary data.</text>
</comment>
<protein>
    <submittedName>
        <fullName evidence="3">Uncharacterized protein</fullName>
    </submittedName>
</protein>
<feature type="region of interest" description="Disordered" evidence="1">
    <location>
        <begin position="135"/>
        <end position="186"/>
    </location>
</feature>
<gene>
    <name evidence="3" type="ORF">GRAN_4178</name>
</gene>
<accession>A0A4V1L5A4</accession>
<dbReference type="RefSeq" id="WP_128914751.1">
    <property type="nucleotide sequence ID" value="NZ_RDSM01000003.1"/>
</dbReference>
<dbReference type="EMBL" id="RDSM01000003">
    <property type="protein sequence ID" value="RXH55074.1"/>
    <property type="molecule type" value="Genomic_DNA"/>
</dbReference>
<keyword evidence="4" id="KW-1185">Reference proteome</keyword>
<proteinExistence type="predicted"/>
<evidence type="ECO:0000256" key="1">
    <source>
        <dbReference type="SAM" id="MobiDB-lite"/>
    </source>
</evidence>
<reference evidence="3 4" key="1">
    <citation type="submission" date="2018-11" db="EMBL/GenBank/DDBJ databases">
        <authorList>
            <person name="Mardanov A.V."/>
            <person name="Ravin N.V."/>
            <person name="Dedysh S.N."/>
        </authorList>
    </citation>
    <scope>NUCLEOTIDE SEQUENCE [LARGE SCALE GENOMIC DNA]</scope>
    <source>
        <strain evidence="3 4">AF10</strain>
    </source>
</reference>